<feature type="domain" description="C2H2-type" evidence="13">
    <location>
        <begin position="368"/>
        <end position="392"/>
    </location>
</feature>
<dbReference type="InterPro" id="IPR017956">
    <property type="entry name" value="AT_hook_DNA-bd_motif"/>
</dbReference>
<dbReference type="Gene3D" id="6.20.210.20">
    <property type="entry name" value="THAP domain"/>
    <property type="match status" value="1"/>
</dbReference>
<feature type="compositionally biased region" description="Basic and acidic residues" evidence="12">
    <location>
        <begin position="595"/>
        <end position="605"/>
    </location>
</feature>
<keyword evidence="9" id="KW-0539">Nucleus</keyword>
<organism evidence="15 16">
    <name type="scientific">Paralvinella palmiformis</name>
    <dbReference type="NCBI Taxonomy" id="53620"/>
    <lineage>
        <taxon>Eukaryota</taxon>
        <taxon>Metazoa</taxon>
        <taxon>Spiralia</taxon>
        <taxon>Lophotrochozoa</taxon>
        <taxon>Annelida</taxon>
        <taxon>Polychaeta</taxon>
        <taxon>Sedentaria</taxon>
        <taxon>Canalipalpata</taxon>
        <taxon>Terebellida</taxon>
        <taxon>Terebelliformia</taxon>
        <taxon>Alvinellidae</taxon>
        <taxon>Paralvinella</taxon>
    </lineage>
</organism>
<feature type="compositionally biased region" description="Basic and acidic residues" evidence="12">
    <location>
        <begin position="646"/>
        <end position="674"/>
    </location>
</feature>
<evidence type="ECO:0000256" key="4">
    <source>
        <dbReference type="ARBA" id="ARBA00022771"/>
    </source>
</evidence>
<evidence type="ECO:0000256" key="8">
    <source>
        <dbReference type="ARBA" id="ARBA00023163"/>
    </source>
</evidence>
<dbReference type="SMART" id="SM00355">
    <property type="entry name" value="ZnF_C2H2"/>
    <property type="match status" value="7"/>
</dbReference>
<comment type="subcellular location">
    <subcellularLocation>
        <location evidence="1">Nucleus</location>
    </subcellularLocation>
</comment>
<evidence type="ECO:0000256" key="2">
    <source>
        <dbReference type="ARBA" id="ARBA00022723"/>
    </source>
</evidence>
<evidence type="ECO:0000313" key="15">
    <source>
        <dbReference type="EMBL" id="KAK2163456.1"/>
    </source>
</evidence>
<feature type="compositionally biased region" description="Basic and acidic residues" evidence="12">
    <location>
        <begin position="486"/>
        <end position="503"/>
    </location>
</feature>
<dbReference type="SMART" id="SM00384">
    <property type="entry name" value="AT_hook"/>
    <property type="match status" value="4"/>
</dbReference>
<feature type="domain" description="C2H2-type" evidence="13">
    <location>
        <begin position="229"/>
        <end position="258"/>
    </location>
</feature>
<sequence>MAESPASRQWLDCLTENSDAVGGSEGLMQSSMMSFHTSQQTVSDTNCQSLSDKTPKELNDISLITAPTFSMFSSDSDGSEAGDVHLPHLSLSEATLDDGLAKSEANVESNPDPFQPIEDIVQLVEQVKLEHPYAEIVDGKTDVTYYCPHKECVQVCNTQQEMVDHVRDQHSSIQASQIDDDIDLEPLPSSTPSSSVIGYKCTSSDCNVICSSYEQLVEHVKAHDSGQLHRCTIHNCTETFHTLADLREHMYSHRDKRIFTCRICEESFQFSYQLRKHMELHGEDDEDEQDLEAALKSNKPKLENIKSHTSISSHEDGTDTDPEHSMIQMSSDGKNHQFTCLQDDCGETFSSKRLLTEHSASHDNLLPYKCTTCGKAFKFSFLLNRHRKIHNGLMCSQGNCHQSFESARELKEHMKTHDLVQKRPRGRPRKKQIENTEPSQESKAEKSVPVKTPKQSTSAATVPSQTRRRPVGRPRKVQPQSVTEPSAEKQKTEVKHPSPDAKPKRPRGRPKLIKSSETDKKSSPEATPLEAATTPPRMSLSPSSSDALTPTRCSARSTKGQWRSSGSKTNMGGVALLSVIKQERTKFRRISTTDTKTESEDEHGKSPRKRLSSAEDGPEVPEIKIPKKSFVVHSTPKSDASSGNESSKELDFEEKPEKQMSRNGTKEPAGEVKKSASFGTQPPPKKVIRITTAKPIVRSAPRGRPPKSVLKVGHATQQTKKGPAINVMNEKDSDDTSKNISEADGKQAMPQGEPSTKVENTPADVTNNQANKSKKLQRNKASLMKTMSTRQTRGLTCVIPFCTSYQLNKGHNQTNVHFIKFPQQQTEINKWIKILKLPKDFEVKPSTRICHLHFNKNDLEINSDGFWQCRAGAAPRIFNAK</sequence>
<keyword evidence="8" id="KW-0804">Transcription</keyword>
<dbReference type="PANTHER" id="PTHR46179:SF13">
    <property type="entry name" value="C2H2-TYPE DOMAIN-CONTAINING PROTEIN"/>
    <property type="match status" value="1"/>
</dbReference>
<evidence type="ECO:0000256" key="5">
    <source>
        <dbReference type="ARBA" id="ARBA00022833"/>
    </source>
</evidence>
<feature type="compositionally biased region" description="Basic and acidic residues" evidence="12">
    <location>
        <begin position="313"/>
        <end position="324"/>
    </location>
</feature>
<name>A0AAD9K218_9ANNE</name>
<evidence type="ECO:0000259" key="13">
    <source>
        <dbReference type="PROSITE" id="PS50157"/>
    </source>
</evidence>
<evidence type="ECO:0000256" key="6">
    <source>
        <dbReference type="ARBA" id="ARBA00023015"/>
    </source>
</evidence>
<feature type="domain" description="C2H2-type" evidence="13">
    <location>
        <begin position="259"/>
        <end position="286"/>
    </location>
</feature>
<feature type="region of interest" description="Disordered" evidence="12">
    <location>
        <begin position="415"/>
        <end position="778"/>
    </location>
</feature>
<dbReference type="InterPro" id="IPR013087">
    <property type="entry name" value="Znf_C2H2_type"/>
</dbReference>
<evidence type="ECO:0000256" key="7">
    <source>
        <dbReference type="ARBA" id="ARBA00023125"/>
    </source>
</evidence>
<dbReference type="GO" id="GO:0008270">
    <property type="term" value="F:zinc ion binding"/>
    <property type="evidence" value="ECO:0007669"/>
    <property type="project" value="UniProtKB-KW"/>
</dbReference>
<feature type="compositionally biased region" description="Polar residues" evidence="12">
    <location>
        <begin position="540"/>
        <end position="570"/>
    </location>
</feature>
<dbReference type="SMART" id="SM00980">
    <property type="entry name" value="THAP"/>
    <property type="match status" value="1"/>
</dbReference>
<accession>A0AAD9K218</accession>
<dbReference type="GO" id="GO:0003677">
    <property type="term" value="F:DNA binding"/>
    <property type="evidence" value="ECO:0007669"/>
    <property type="project" value="UniProtKB-UniRule"/>
</dbReference>
<evidence type="ECO:0000256" key="11">
    <source>
        <dbReference type="PROSITE-ProRule" id="PRU00309"/>
    </source>
</evidence>
<feature type="compositionally biased region" description="Polar residues" evidence="12">
    <location>
        <begin position="753"/>
        <end position="771"/>
    </location>
</feature>
<protein>
    <submittedName>
        <fullName evidence="15">Uncharacterized protein</fullName>
    </submittedName>
</protein>
<dbReference type="PROSITE" id="PS00028">
    <property type="entry name" value="ZINC_FINGER_C2H2_1"/>
    <property type="match status" value="7"/>
</dbReference>
<feature type="compositionally biased region" description="Polar residues" evidence="12">
    <location>
        <begin position="635"/>
        <end position="645"/>
    </location>
</feature>
<dbReference type="SUPFAM" id="SSF57667">
    <property type="entry name" value="beta-beta-alpha zinc fingers"/>
    <property type="match status" value="2"/>
</dbReference>
<keyword evidence="3" id="KW-0677">Repeat</keyword>
<feature type="domain" description="C2H2-type" evidence="13">
    <location>
        <begin position="393"/>
        <end position="417"/>
    </location>
</feature>
<evidence type="ECO:0000256" key="10">
    <source>
        <dbReference type="PROSITE-ProRule" id="PRU00042"/>
    </source>
</evidence>
<evidence type="ECO:0000259" key="14">
    <source>
        <dbReference type="PROSITE" id="PS50950"/>
    </source>
</evidence>
<dbReference type="Proteomes" id="UP001208570">
    <property type="component" value="Unassembled WGS sequence"/>
</dbReference>
<dbReference type="AlphaFoldDB" id="A0AAD9K218"/>
<dbReference type="FunFam" id="3.30.160.60:FF:000340">
    <property type="entry name" value="zinc finger protein 473 isoform X1"/>
    <property type="match status" value="1"/>
</dbReference>
<dbReference type="InterPro" id="IPR051061">
    <property type="entry name" value="Zinc_finger_trans_reg"/>
</dbReference>
<dbReference type="PRINTS" id="PR00929">
    <property type="entry name" value="ATHOOK"/>
</dbReference>
<keyword evidence="6" id="KW-0805">Transcription regulation</keyword>
<dbReference type="Pfam" id="PF05485">
    <property type="entry name" value="THAP"/>
    <property type="match status" value="1"/>
</dbReference>
<evidence type="ECO:0000256" key="12">
    <source>
        <dbReference type="SAM" id="MobiDB-lite"/>
    </source>
</evidence>
<dbReference type="InterPro" id="IPR038441">
    <property type="entry name" value="THAP_Znf_sf"/>
</dbReference>
<dbReference type="GO" id="GO:0006357">
    <property type="term" value="P:regulation of transcription by RNA polymerase II"/>
    <property type="evidence" value="ECO:0007669"/>
    <property type="project" value="TreeGrafter"/>
</dbReference>
<feature type="compositionally biased region" description="Polar residues" evidence="12">
    <location>
        <begin position="453"/>
        <end position="465"/>
    </location>
</feature>
<dbReference type="Pfam" id="PF13912">
    <property type="entry name" value="zf-C2H2_6"/>
    <property type="match status" value="1"/>
</dbReference>
<evidence type="ECO:0000256" key="9">
    <source>
        <dbReference type="ARBA" id="ARBA00023242"/>
    </source>
</evidence>
<feature type="region of interest" description="Disordered" evidence="12">
    <location>
        <begin position="297"/>
        <end position="333"/>
    </location>
</feature>
<feature type="compositionally biased region" description="Basic residues" evidence="12">
    <location>
        <begin position="466"/>
        <end position="476"/>
    </location>
</feature>
<feature type="domain" description="C2H2-type" evidence="13">
    <location>
        <begin position="338"/>
        <end position="367"/>
    </location>
</feature>
<dbReference type="GO" id="GO:0005634">
    <property type="term" value="C:nucleus"/>
    <property type="evidence" value="ECO:0007669"/>
    <property type="project" value="UniProtKB-SubCell"/>
</dbReference>
<dbReference type="PANTHER" id="PTHR46179">
    <property type="entry name" value="ZINC FINGER PROTEIN"/>
    <property type="match status" value="1"/>
</dbReference>
<comment type="caution">
    <text evidence="15">The sequence shown here is derived from an EMBL/GenBank/DDBJ whole genome shotgun (WGS) entry which is preliminary data.</text>
</comment>
<feature type="compositionally biased region" description="Basic and acidic residues" evidence="12">
    <location>
        <begin position="514"/>
        <end position="523"/>
    </location>
</feature>
<gene>
    <name evidence="15" type="ORF">LSH36_79g06000</name>
</gene>
<proteinExistence type="predicted"/>
<keyword evidence="16" id="KW-1185">Reference proteome</keyword>
<dbReference type="PROSITE" id="PS50157">
    <property type="entry name" value="ZINC_FINGER_C2H2_2"/>
    <property type="match status" value="5"/>
</dbReference>
<dbReference type="InterPro" id="IPR006612">
    <property type="entry name" value="THAP_Znf"/>
</dbReference>
<evidence type="ECO:0000256" key="3">
    <source>
        <dbReference type="ARBA" id="ARBA00022737"/>
    </source>
</evidence>
<evidence type="ECO:0000313" key="16">
    <source>
        <dbReference type="Proteomes" id="UP001208570"/>
    </source>
</evidence>
<dbReference type="EMBL" id="JAODUP010000079">
    <property type="protein sequence ID" value="KAK2163456.1"/>
    <property type="molecule type" value="Genomic_DNA"/>
</dbReference>
<keyword evidence="5" id="KW-0862">Zinc</keyword>
<keyword evidence="2" id="KW-0479">Metal-binding</keyword>
<feature type="domain" description="THAP-type" evidence="14">
    <location>
        <begin position="787"/>
        <end position="878"/>
    </location>
</feature>
<dbReference type="PROSITE" id="PS50950">
    <property type="entry name" value="ZF_THAP"/>
    <property type="match status" value="1"/>
</dbReference>
<keyword evidence="4 10" id="KW-0863">Zinc-finger</keyword>
<dbReference type="Gene3D" id="3.30.160.60">
    <property type="entry name" value="Classic Zinc Finger"/>
    <property type="match status" value="2"/>
</dbReference>
<dbReference type="SUPFAM" id="SSF57716">
    <property type="entry name" value="Glucocorticoid receptor-like (DNA-binding domain)"/>
    <property type="match status" value="1"/>
</dbReference>
<feature type="compositionally biased region" description="Basic and acidic residues" evidence="12">
    <location>
        <begin position="729"/>
        <end position="745"/>
    </location>
</feature>
<evidence type="ECO:0000256" key="1">
    <source>
        <dbReference type="ARBA" id="ARBA00004123"/>
    </source>
</evidence>
<dbReference type="InterPro" id="IPR036236">
    <property type="entry name" value="Znf_C2H2_sf"/>
</dbReference>
<keyword evidence="7 11" id="KW-0238">DNA-binding</keyword>
<dbReference type="Pfam" id="PF00096">
    <property type="entry name" value="zf-C2H2"/>
    <property type="match status" value="3"/>
</dbReference>
<reference evidence="15" key="1">
    <citation type="journal article" date="2023" name="Mol. Biol. Evol.">
        <title>Third-Generation Sequencing Reveals the Adaptive Role of the Epigenome in Three Deep-Sea Polychaetes.</title>
        <authorList>
            <person name="Perez M."/>
            <person name="Aroh O."/>
            <person name="Sun Y."/>
            <person name="Lan Y."/>
            <person name="Juniper S.K."/>
            <person name="Young C.R."/>
            <person name="Angers B."/>
            <person name="Qian P.Y."/>
        </authorList>
    </citation>
    <scope>NUCLEOTIDE SEQUENCE</scope>
    <source>
        <strain evidence="15">P08H-3</strain>
    </source>
</reference>